<dbReference type="AlphaFoldDB" id="A0A3G6J4V2"/>
<dbReference type="KEGG" id="cgk:CGERO_08365"/>
<sequence>MAVRVTEFYCWETTKRRVKKADYMSTTAQPFIHESRIPLRWGDYDRYGHINNAAYIELAQEARIRWSNDEFGAEGHEIPPVFVRKIEVDYLRPLTPGAIEVRIDTVVTNIGRSSFTTRQNVYDQQGHVCATVHTVQVAIDLPTARPRQITERELKVLTRGHTS</sequence>
<evidence type="ECO:0000313" key="2">
    <source>
        <dbReference type="Proteomes" id="UP000271587"/>
    </source>
</evidence>
<dbReference type="OrthoDB" id="9799036at2"/>
<dbReference type="PANTHER" id="PTHR31793:SF24">
    <property type="entry name" value="LONG-CHAIN ACYL-COA THIOESTERASE FADM"/>
    <property type="match status" value="1"/>
</dbReference>
<dbReference type="Proteomes" id="UP000271587">
    <property type="component" value="Chromosome"/>
</dbReference>
<accession>A0A3G6J4V2</accession>
<name>A0A3G6J4V2_9CORY</name>
<organism evidence="1 2">
    <name type="scientific">Corynebacterium gerontici</name>
    <dbReference type="NCBI Taxonomy" id="2079234"/>
    <lineage>
        <taxon>Bacteria</taxon>
        <taxon>Bacillati</taxon>
        <taxon>Actinomycetota</taxon>
        <taxon>Actinomycetes</taxon>
        <taxon>Mycobacteriales</taxon>
        <taxon>Corynebacteriaceae</taxon>
        <taxon>Corynebacterium</taxon>
    </lineage>
</organism>
<protein>
    <submittedName>
        <fullName evidence="1">Thioesterase superfamily protein</fullName>
    </submittedName>
</protein>
<gene>
    <name evidence="1" type="ORF">CGERO_08365</name>
</gene>
<keyword evidence="2" id="KW-1185">Reference proteome</keyword>
<reference evidence="1 2" key="1">
    <citation type="submission" date="2018-11" db="EMBL/GenBank/DDBJ databases">
        <authorList>
            <person name="Kleinhagauer T."/>
            <person name="Glaeser S.P."/>
            <person name="Spergser J."/>
            <person name="Ruckert C."/>
            <person name="Kaempfer P."/>
            <person name="Busse H.-J."/>
        </authorList>
    </citation>
    <scope>NUCLEOTIDE SEQUENCE [LARGE SCALE GENOMIC DNA]</scope>
    <source>
        <strain evidence="1 2">W8</strain>
    </source>
</reference>
<evidence type="ECO:0000313" key="1">
    <source>
        <dbReference type="EMBL" id="AZA11968.1"/>
    </source>
</evidence>
<dbReference type="InterPro" id="IPR050563">
    <property type="entry name" value="4-hydroxybenzoyl-CoA_TE"/>
</dbReference>
<dbReference type="PANTHER" id="PTHR31793">
    <property type="entry name" value="4-HYDROXYBENZOYL-COA THIOESTERASE FAMILY MEMBER"/>
    <property type="match status" value="1"/>
</dbReference>
<dbReference type="InterPro" id="IPR029069">
    <property type="entry name" value="HotDog_dom_sf"/>
</dbReference>
<dbReference type="SUPFAM" id="SSF54637">
    <property type="entry name" value="Thioesterase/thiol ester dehydrase-isomerase"/>
    <property type="match status" value="1"/>
</dbReference>
<proteinExistence type="predicted"/>
<dbReference type="Gene3D" id="3.10.129.10">
    <property type="entry name" value="Hotdog Thioesterase"/>
    <property type="match status" value="1"/>
</dbReference>
<dbReference type="CDD" id="cd00586">
    <property type="entry name" value="4HBT"/>
    <property type="match status" value="1"/>
</dbReference>
<dbReference type="GO" id="GO:0047617">
    <property type="term" value="F:fatty acyl-CoA hydrolase activity"/>
    <property type="evidence" value="ECO:0007669"/>
    <property type="project" value="TreeGrafter"/>
</dbReference>
<dbReference type="EMBL" id="CP033897">
    <property type="protein sequence ID" value="AZA11968.1"/>
    <property type="molecule type" value="Genomic_DNA"/>
</dbReference>
<dbReference type="Pfam" id="PF13279">
    <property type="entry name" value="4HBT_2"/>
    <property type="match status" value="1"/>
</dbReference>